<comment type="caution">
    <text evidence="2">The sequence shown here is derived from an EMBL/GenBank/DDBJ whole genome shotgun (WGS) entry which is preliminary data.</text>
</comment>
<accession>A0A0G1PM53</accession>
<name>A0A0G1PM53_9BACT</name>
<keyword evidence="2" id="KW-0808">Transferase</keyword>
<dbReference type="SUPFAM" id="SSF53335">
    <property type="entry name" value="S-adenosyl-L-methionine-dependent methyltransferases"/>
    <property type="match status" value="1"/>
</dbReference>
<dbReference type="Gene3D" id="3.40.50.150">
    <property type="entry name" value="Vaccinia Virus protein VP39"/>
    <property type="match status" value="1"/>
</dbReference>
<dbReference type="EMBL" id="LCMI01000001">
    <property type="protein sequence ID" value="KKU33757.1"/>
    <property type="molecule type" value="Genomic_DNA"/>
</dbReference>
<dbReference type="AlphaFoldDB" id="A0A0G1PM53"/>
<dbReference type="InterPro" id="IPR029063">
    <property type="entry name" value="SAM-dependent_MTases_sf"/>
</dbReference>
<protein>
    <submittedName>
        <fullName evidence="2">Methyltransferase type 11</fullName>
    </submittedName>
</protein>
<dbReference type="GO" id="GO:0008757">
    <property type="term" value="F:S-adenosylmethionine-dependent methyltransferase activity"/>
    <property type="evidence" value="ECO:0007669"/>
    <property type="project" value="InterPro"/>
</dbReference>
<reference evidence="2 3" key="1">
    <citation type="journal article" date="2015" name="Nature">
        <title>rRNA introns, odd ribosomes, and small enigmatic genomes across a large radiation of phyla.</title>
        <authorList>
            <person name="Brown C.T."/>
            <person name="Hug L.A."/>
            <person name="Thomas B.C."/>
            <person name="Sharon I."/>
            <person name="Castelle C.J."/>
            <person name="Singh A."/>
            <person name="Wilkins M.J."/>
            <person name="Williams K.H."/>
            <person name="Banfield J.F."/>
        </authorList>
    </citation>
    <scope>NUCLEOTIDE SEQUENCE [LARGE SCALE GENOMIC DNA]</scope>
</reference>
<proteinExistence type="predicted"/>
<dbReference type="InterPro" id="IPR013216">
    <property type="entry name" value="Methyltransf_11"/>
</dbReference>
<organism evidence="2 3">
    <name type="scientific">Candidatus Collierbacteria bacterium GW2011_GWA2_46_26</name>
    <dbReference type="NCBI Taxonomy" id="1618381"/>
    <lineage>
        <taxon>Bacteria</taxon>
        <taxon>Candidatus Collieribacteriota</taxon>
    </lineage>
</organism>
<evidence type="ECO:0000313" key="2">
    <source>
        <dbReference type="EMBL" id="KKU33757.1"/>
    </source>
</evidence>
<evidence type="ECO:0000259" key="1">
    <source>
        <dbReference type="Pfam" id="PF08241"/>
    </source>
</evidence>
<gene>
    <name evidence="2" type="ORF">UX47_C0001G0040</name>
</gene>
<feature type="domain" description="Methyltransferase type 11" evidence="1">
    <location>
        <begin position="58"/>
        <end position="108"/>
    </location>
</feature>
<evidence type="ECO:0000313" key="3">
    <source>
        <dbReference type="Proteomes" id="UP000034794"/>
    </source>
</evidence>
<dbReference type="GO" id="GO:0032259">
    <property type="term" value="P:methylation"/>
    <property type="evidence" value="ECO:0007669"/>
    <property type="project" value="UniProtKB-KW"/>
</dbReference>
<dbReference type="Proteomes" id="UP000034794">
    <property type="component" value="Unassembled WGS sequence"/>
</dbReference>
<sequence>MTKPLRAAVEIISTNVDNPKQILEIGSRQAVNQNDLADVRELFHSGTFIGLDMQEGPGVDVVASANKLPFPDNHFDLVLCLETLEHADKPWLVAAEIERVLKPKGVAIVSSQQNFPIHKHPSDYFRYTPYGLGILFQNLEGKLTVAISPPFDDEVRLNPQHIILVGMKKNNEKLLKKIKLSLKKNVAKISVHKPYTHRLQDFFRLIKRAVAEFHFRQEIEFF</sequence>
<keyword evidence="2" id="KW-0489">Methyltransferase</keyword>
<dbReference type="Pfam" id="PF08241">
    <property type="entry name" value="Methyltransf_11"/>
    <property type="match status" value="1"/>
</dbReference>
<dbReference type="CDD" id="cd02440">
    <property type="entry name" value="AdoMet_MTases"/>
    <property type="match status" value="1"/>
</dbReference>